<protein>
    <submittedName>
        <fullName evidence="11">GumC family protein</fullName>
    </submittedName>
</protein>
<feature type="domain" description="Polysaccharide chain length determinant N-terminal" evidence="9">
    <location>
        <begin position="4"/>
        <end position="92"/>
    </location>
</feature>
<evidence type="ECO:0000259" key="10">
    <source>
        <dbReference type="Pfam" id="PF13807"/>
    </source>
</evidence>
<feature type="domain" description="Tyrosine-protein kinase G-rich" evidence="10">
    <location>
        <begin position="352"/>
        <end position="428"/>
    </location>
</feature>
<reference evidence="11" key="1">
    <citation type="submission" date="2021-11" db="EMBL/GenBank/DDBJ databases">
        <title>Description of a new species Pelosinus isolated from the bottom sediments of Lake Baikal.</title>
        <authorList>
            <person name="Zakharyuk A."/>
        </authorList>
    </citation>
    <scope>NUCLEOTIDE SEQUENCE</scope>
    <source>
        <strain evidence="11">Bkl1</strain>
    </source>
</reference>
<evidence type="ECO:0000256" key="8">
    <source>
        <dbReference type="SAM" id="Phobius"/>
    </source>
</evidence>
<feature type="transmembrane region" description="Helical" evidence="8">
    <location>
        <begin position="20"/>
        <end position="43"/>
    </location>
</feature>
<organism evidence="11 12">
    <name type="scientific">Pelosinus baikalensis</name>
    <dbReference type="NCBI Taxonomy" id="2892015"/>
    <lineage>
        <taxon>Bacteria</taxon>
        <taxon>Bacillati</taxon>
        <taxon>Bacillota</taxon>
        <taxon>Negativicutes</taxon>
        <taxon>Selenomonadales</taxon>
        <taxon>Sporomusaceae</taxon>
        <taxon>Pelosinus</taxon>
    </lineage>
</organism>
<dbReference type="PANTHER" id="PTHR32309">
    <property type="entry name" value="TYROSINE-PROTEIN KINASE"/>
    <property type="match status" value="1"/>
</dbReference>
<keyword evidence="7" id="KW-0175">Coiled coil</keyword>
<proteinExistence type="inferred from homology"/>
<comment type="caution">
    <text evidence="11">The sequence shown here is derived from an EMBL/GenBank/DDBJ whole genome shotgun (WGS) entry which is preliminary data.</text>
</comment>
<sequence>MSRKMELHDIVNMIKRRFKWILLSMTGAIVFAIVFNMTAAPIYESTVSLRVKYYHGPNVPFAAIAPEEQLKQQINTYAEIIISKTVINEVINRGYADIDEFYRPSYEQMVRMISTQLVNGTELLVIKVRALSPDEAQILANTVLEVFRDKLTEIERSEGKEARIFIGERMEEAKKNLSAAEQAMVDYKKSHQTISVSDQTRSVVERQAEIKRGMIDNQVNLKTAQAKLVNVNQQISQQNIGFIASNPLIEQYKTQLADKEVEMVGLRKNYTANHPKVISLQASIEETKNRLKDEINKISKSESLSMNPIYQTLLQGKLQAEVDIAVGVAQRNAIQIAAASQEQEMALVPEKEQGLARLMRDYTVAEESYTTLAKRYEQARVEEVTQPTNIQVVDRADLQPIPVRPRKALNIIFAAFIGLFMGFSATFVSERLNKTIDTIEDVRRYLGVSFIGSIPAENVKPEPQWKRLISKVIPIRKEKTTRC</sequence>
<evidence type="ECO:0000313" key="12">
    <source>
        <dbReference type="Proteomes" id="UP001165492"/>
    </source>
</evidence>
<evidence type="ECO:0000256" key="3">
    <source>
        <dbReference type="ARBA" id="ARBA00022475"/>
    </source>
</evidence>
<keyword evidence="6 8" id="KW-0472">Membrane</keyword>
<dbReference type="Pfam" id="PF13807">
    <property type="entry name" value="GNVR"/>
    <property type="match status" value="1"/>
</dbReference>
<dbReference type="Proteomes" id="UP001165492">
    <property type="component" value="Unassembled WGS sequence"/>
</dbReference>
<evidence type="ECO:0000256" key="1">
    <source>
        <dbReference type="ARBA" id="ARBA00004651"/>
    </source>
</evidence>
<dbReference type="RefSeq" id="WP_229533615.1">
    <property type="nucleotide sequence ID" value="NZ_JAJHJB010000002.1"/>
</dbReference>
<keyword evidence="5 8" id="KW-1133">Transmembrane helix</keyword>
<dbReference type="Pfam" id="PF02706">
    <property type="entry name" value="Wzz"/>
    <property type="match status" value="1"/>
</dbReference>
<accession>A0ABS8HQM7</accession>
<name>A0ABS8HQM7_9FIRM</name>
<evidence type="ECO:0000256" key="7">
    <source>
        <dbReference type="SAM" id="Coils"/>
    </source>
</evidence>
<dbReference type="PANTHER" id="PTHR32309:SF13">
    <property type="entry name" value="FERRIC ENTEROBACTIN TRANSPORT PROTEIN FEPE"/>
    <property type="match status" value="1"/>
</dbReference>
<dbReference type="InterPro" id="IPR050445">
    <property type="entry name" value="Bact_polysacc_biosynth/exp"/>
</dbReference>
<evidence type="ECO:0000256" key="4">
    <source>
        <dbReference type="ARBA" id="ARBA00022692"/>
    </source>
</evidence>
<gene>
    <name evidence="11" type="ORF">LMF89_01800</name>
</gene>
<evidence type="ECO:0000256" key="2">
    <source>
        <dbReference type="ARBA" id="ARBA00006683"/>
    </source>
</evidence>
<comment type="similarity">
    <text evidence="2">Belongs to the CpsC/CapA family.</text>
</comment>
<keyword evidence="4 8" id="KW-0812">Transmembrane</keyword>
<evidence type="ECO:0000259" key="9">
    <source>
        <dbReference type="Pfam" id="PF02706"/>
    </source>
</evidence>
<feature type="coiled-coil region" evidence="7">
    <location>
        <begin position="249"/>
        <end position="304"/>
    </location>
</feature>
<dbReference type="InterPro" id="IPR032807">
    <property type="entry name" value="GNVR"/>
</dbReference>
<evidence type="ECO:0000313" key="11">
    <source>
        <dbReference type="EMBL" id="MCC5464094.1"/>
    </source>
</evidence>
<comment type="subcellular location">
    <subcellularLocation>
        <location evidence="1">Cell membrane</location>
        <topology evidence="1">Multi-pass membrane protein</topology>
    </subcellularLocation>
</comment>
<evidence type="ECO:0000256" key="6">
    <source>
        <dbReference type="ARBA" id="ARBA00023136"/>
    </source>
</evidence>
<dbReference type="EMBL" id="JAJHJB010000002">
    <property type="protein sequence ID" value="MCC5464094.1"/>
    <property type="molecule type" value="Genomic_DNA"/>
</dbReference>
<keyword evidence="3" id="KW-1003">Cell membrane</keyword>
<dbReference type="InterPro" id="IPR003856">
    <property type="entry name" value="LPS_length_determ_N"/>
</dbReference>
<feature type="transmembrane region" description="Helical" evidence="8">
    <location>
        <begin position="408"/>
        <end position="428"/>
    </location>
</feature>
<evidence type="ECO:0000256" key="5">
    <source>
        <dbReference type="ARBA" id="ARBA00022989"/>
    </source>
</evidence>
<keyword evidence="12" id="KW-1185">Reference proteome</keyword>